<evidence type="ECO:0000256" key="1">
    <source>
        <dbReference type="ARBA" id="ARBA00023002"/>
    </source>
</evidence>
<dbReference type="CDD" id="cd00322">
    <property type="entry name" value="FNR_like"/>
    <property type="match status" value="1"/>
</dbReference>
<keyword evidence="2" id="KW-0520">NAD</keyword>
<dbReference type="InterPro" id="IPR017927">
    <property type="entry name" value="FAD-bd_FR_type"/>
</dbReference>
<dbReference type="eggNOG" id="KOG0534">
    <property type="taxonomic scope" value="Eukaryota"/>
</dbReference>
<dbReference type="SUPFAM" id="SSF63380">
    <property type="entry name" value="Riboflavin synthase domain-like"/>
    <property type="match status" value="1"/>
</dbReference>
<reference evidence="6 7" key="1">
    <citation type="journal article" date="2013" name="MBio">
        <title>Genome sequencing of the plant pathogen Taphrina deformans, the causal agent of peach leaf curl.</title>
        <authorList>
            <person name="Cisse O.H."/>
            <person name="Almeida J.M.G.C.F."/>
            <person name="Fonseca A."/>
            <person name="Kumar A.A."/>
            <person name="Salojaervi J."/>
            <person name="Overmyer K."/>
            <person name="Hauser P.M."/>
            <person name="Pagni M."/>
        </authorList>
    </citation>
    <scope>NUCLEOTIDE SEQUENCE [LARGE SCALE GENOMIC DNA]</scope>
    <source>
        <strain evidence="7">PYCC 5710 / ATCC 11124 / CBS 356.35 / IMI 108563 / JCM 9778 / NBRC 8474</strain>
    </source>
</reference>
<dbReference type="InterPro" id="IPR039261">
    <property type="entry name" value="FNR_nucleotide-bd"/>
</dbReference>
<dbReference type="Proteomes" id="UP000013776">
    <property type="component" value="Unassembled WGS sequence"/>
</dbReference>
<keyword evidence="7" id="KW-1185">Reference proteome</keyword>
<dbReference type="PANTHER" id="PTHR46505">
    <property type="entry name" value="OXIDOREDUCTASE NAD-BINDING DOMAIN-CONTAINING PROTEIN 1"/>
    <property type="match status" value="1"/>
</dbReference>
<feature type="region of interest" description="Disordered" evidence="4">
    <location>
        <begin position="33"/>
        <end position="59"/>
    </location>
</feature>
<dbReference type="InterPro" id="IPR001433">
    <property type="entry name" value="OxRdtase_FAD/NAD-bd"/>
</dbReference>
<dbReference type="SUPFAM" id="SSF52343">
    <property type="entry name" value="Ferredoxin reductase-like, C-terminal NADP-linked domain"/>
    <property type="match status" value="1"/>
</dbReference>
<evidence type="ECO:0000313" key="6">
    <source>
        <dbReference type="EMBL" id="CCG83705.1"/>
    </source>
</evidence>
<dbReference type="InterPro" id="IPR052128">
    <property type="entry name" value="Oxidoreductase_NAD-binding"/>
</dbReference>
<dbReference type="Pfam" id="PF00175">
    <property type="entry name" value="NAD_binding_1"/>
    <property type="match status" value="1"/>
</dbReference>
<keyword evidence="1" id="KW-0560">Oxidoreductase</keyword>
<dbReference type="GO" id="GO:0016491">
    <property type="term" value="F:oxidoreductase activity"/>
    <property type="evidence" value="ECO:0007669"/>
    <property type="project" value="UniProtKB-KW"/>
</dbReference>
<accession>R4XCV7</accession>
<dbReference type="InterPro" id="IPR017938">
    <property type="entry name" value="Riboflavin_synthase-like_b-brl"/>
</dbReference>
<dbReference type="PROSITE" id="PS51384">
    <property type="entry name" value="FAD_FR"/>
    <property type="match status" value="1"/>
</dbReference>
<organism evidence="6 7">
    <name type="scientific">Taphrina deformans (strain PYCC 5710 / ATCC 11124 / CBS 356.35 / IMI 108563 / JCM 9778 / NBRC 8474)</name>
    <name type="common">Peach leaf curl fungus</name>
    <name type="synonym">Lalaria deformans</name>
    <dbReference type="NCBI Taxonomy" id="1097556"/>
    <lineage>
        <taxon>Eukaryota</taxon>
        <taxon>Fungi</taxon>
        <taxon>Dikarya</taxon>
        <taxon>Ascomycota</taxon>
        <taxon>Taphrinomycotina</taxon>
        <taxon>Taphrinomycetes</taxon>
        <taxon>Taphrinales</taxon>
        <taxon>Taphrinaceae</taxon>
        <taxon>Taphrina</taxon>
    </lineage>
</organism>
<dbReference type="Gene3D" id="2.40.30.10">
    <property type="entry name" value="Translation factors"/>
    <property type="match status" value="1"/>
</dbReference>
<protein>
    <recommendedName>
        <fullName evidence="3">Oxidoreductase NAD-binding domain-containing protein 1</fullName>
    </recommendedName>
</protein>
<sequence>MLKQIVRLPRTAARQFNAALPGRTIRKRFMATAATDGKDDPAGSSTASHGDRTAGAPRAKDLHRAVIRAITQATADVRLIDLAVSPAGRPFRFRAGQWVDTYTPGSEQAGGFSIVSSPAQGEHHGTFRLAVQRADRNPSAAWLWRPREDLIGTPGSSVAAVDVRVGGQFTFPPVNVRKLAGRVTRVTLVAGGIGSNPLMSILGALRDAGAPLDVAMLYCFRTPADALYLDQLADLCRHIRLDLSLFCSRGASDTDGLPGTVHHRRMNATDLDATLPPEPDTNLYYVCGPAQMTDFVQQHLLKQGVLKDLVQTERWW</sequence>
<dbReference type="PANTHER" id="PTHR46505:SF1">
    <property type="entry name" value="OXIDOREDUCTASE NAD-BINDING DOMAIN-CONTAINING PROTEIN 1"/>
    <property type="match status" value="1"/>
</dbReference>
<evidence type="ECO:0000256" key="4">
    <source>
        <dbReference type="SAM" id="MobiDB-lite"/>
    </source>
</evidence>
<dbReference type="VEuPathDB" id="FungiDB:TAPDE_003910"/>
<dbReference type="OrthoDB" id="436496at2759"/>
<name>R4XCV7_TAPDE</name>
<dbReference type="AlphaFoldDB" id="R4XCV7"/>
<evidence type="ECO:0000259" key="5">
    <source>
        <dbReference type="PROSITE" id="PS51384"/>
    </source>
</evidence>
<feature type="domain" description="FAD-binding FR-type" evidence="5">
    <location>
        <begin position="60"/>
        <end position="172"/>
    </location>
</feature>
<dbReference type="GO" id="GO:0005739">
    <property type="term" value="C:mitochondrion"/>
    <property type="evidence" value="ECO:0007669"/>
    <property type="project" value="TreeGrafter"/>
</dbReference>
<proteinExistence type="predicted"/>
<evidence type="ECO:0000256" key="3">
    <source>
        <dbReference type="ARBA" id="ARBA00040516"/>
    </source>
</evidence>
<evidence type="ECO:0000313" key="7">
    <source>
        <dbReference type="Proteomes" id="UP000013776"/>
    </source>
</evidence>
<evidence type="ECO:0000256" key="2">
    <source>
        <dbReference type="ARBA" id="ARBA00023027"/>
    </source>
</evidence>
<comment type="caution">
    <text evidence="6">The sequence shown here is derived from an EMBL/GenBank/DDBJ whole genome shotgun (WGS) entry which is preliminary data.</text>
</comment>
<gene>
    <name evidence="6" type="ORF">TAPDE_003910</name>
</gene>
<dbReference type="STRING" id="1097556.R4XCV7"/>
<dbReference type="Gene3D" id="3.40.50.80">
    <property type="entry name" value="Nucleotide-binding domain of ferredoxin-NADP reductase (FNR) module"/>
    <property type="match status" value="1"/>
</dbReference>
<dbReference type="EMBL" id="CAHR02000171">
    <property type="protein sequence ID" value="CCG83705.1"/>
    <property type="molecule type" value="Genomic_DNA"/>
</dbReference>